<feature type="coiled-coil region" evidence="1">
    <location>
        <begin position="144"/>
        <end position="203"/>
    </location>
</feature>
<proteinExistence type="predicted"/>
<evidence type="ECO:0000313" key="4">
    <source>
        <dbReference type="Proteomes" id="UP000002872"/>
    </source>
</evidence>
<dbReference type="Proteomes" id="UP000002872">
    <property type="component" value="Unassembled WGS sequence"/>
</dbReference>
<feature type="compositionally biased region" description="Polar residues" evidence="2">
    <location>
        <begin position="15"/>
        <end position="25"/>
    </location>
</feature>
<protein>
    <submittedName>
        <fullName evidence="3">Uncharacterized protein</fullName>
    </submittedName>
</protein>
<evidence type="ECO:0000256" key="1">
    <source>
        <dbReference type="SAM" id="Coils"/>
    </source>
</evidence>
<sequence length="249" mass="28345">MPNNEKTESDEYSEIDQSTMEENATQELINNMQSGKRRLQEDRSFIQDATEKADMYYKKLKEGESVPTFYLNLPCPQCGCQTNGHGQKHRLERKCRVCLLTFQLDTWLMHILRYKTPLKHILDRSLGKIIGSLKVLKEPDTIPKKNLEKKIQEATNELAEKNRELSEIGNSLKKELDAVKAEVEELYAESKRYKTELAQMKSDINRTAQTSSAVKPGVSPKAASKKAQAPTHAISPVKKSHASKEQPEK</sequence>
<feature type="region of interest" description="Disordered" evidence="2">
    <location>
        <begin position="204"/>
        <end position="249"/>
    </location>
</feature>
<dbReference type="VEuPathDB" id="MicrosporidiaDB:NEQG_01773"/>
<dbReference type="AlphaFoldDB" id="I3EGI2"/>
<gene>
    <name evidence="3" type="ORF">NEQG_01773</name>
</gene>
<feature type="region of interest" description="Disordered" evidence="2">
    <location>
        <begin position="1"/>
        <end position="25"/>
    </location>
</feature>
<feature type="compositionally biased region" description="Low complexity" evidence="2">
    <location>
        <begin position="219"/>
        <end position="230"/>
    </location>
</feature>
<evidence type="ECO:0000313" key="3">
    <source>
        <dbReference type="EMBL" id="EIJ88329.1"/>
    </source>
</evidence>
<dbReference type="HOGENOM" id="CLU_1090259_0_0_1"/>
<dbReference type="OrthoDB" id="2189343at2759"/>
<dbReference type="InParanoid" id="I3EGI2"/>
<keyword evidence="1" id="KW-0175">Coiled coil</keyword>
<evidence type="ECO:0000256" key="2">
    <source>
        <dbReference type="SAM" id="MobiDB-lite"/>
    </source>
</evidence>
<reference evidence="3" key="1">
    <citation type="submission" date="2011-01" db="EMBL/GenBank/DDBJ databases">
        <title>The Genome Sequence of Nematocida parisii strain ERTm3.</title>
        <authorList>
            <consortium name="The Broad Institute Genome Sequencing Platform"/>
            <consortium name="The Broad Institute Genome Sequencing Center for Infectious Disease"/>
            <person name="Cuomo C."/>
            <person name="Troemel E."/>
            <person name="Young S.K."/>
            <person name="Zeng Q."/>
            <person name="Gargeya S."/>
            <person name="Fitzgerald M."/>
            <person name="Haas B."/>
            <person name="Abouelleil A."/>
            <person name="Alvarado L."/>
            <person name="Arachchi H.M."/>
            <person name="Berlin A."/>
            <person name="Chapman S.B."/>
            <person name="Gearin G."/>
            <person name="Goldberg J."/>
            <person name="Griggs A."/>
            <person name="Gujja S."/>
            <person name="Hansen M."/>
            <person name="Heiman D."/>
            <person name="Howarth C."/>
            <person name="Larimer J."/>
            <person name="Lui A."/>
            <person name="MacDonald P.J.P."/>
            <person name="McCowen C."/>
            <person name="Montmayeur A."/>
            <person name="Murphy C."/>
            <person name="Neiman D."/>
            <person name="Pearson M."/>
            <person name="Priest M."/>
            <person name="Roberts A."/>
            <person name="Saif S."/>
            <person name="Shea T."/>
            <person name="Sisk P."/>
            <person name="Stolte C."/>
            <person name="Sykes S."/>
            <person name="Wortman J."/>
            <person name="Nusbaum C."/>
            <person name="Birren B."/>
        </authorList>
    </citation>
    <scope>NUCLEOTIDE SEQUENCE</scope>
    <source>
        <strain evidence="3">ERTm3</strain>
    </source>
</reference>
<accession>I3EGI2</accession>
<dbReference type="OMA" id="ACENTTE"/>
<keyword evidence="4" id="KW-1185">Reference proteome</keyword>
<name>I3EGI2_NEMP3</name>
<organism evidence="3 4">
    <name type="scientific">Nematocida parisii (strain ERTm3)</name>
    <name type="common">Nematode killer fungus</name>
    <dbReference type="NCBI Taxonomy" id="935791"/>
    <lineage>
        <taxon>Eukaryota</taxon>
        <taxon>Fungi</taxon>
        <taxon>Fungi incertae sedis</taxon>
        <taxon>Microsporidia</taxon>
        <taxon>Nematocida</taxon>
    </lineage>
</organism>
<dbReference type="EMBL" id="GL870879">
    <property type="protein sequence ID" value="EIJ88329.1"/>
    <property type="molecule type" value="Genomic_DNA"/>
</dbReference>